<dbReference type="Gene3D" id="3.80.10.10">
    <property type="entry name" value="Ribonuclease Inhibitor"/>
    <property type="match status" value="1"/>
</dbReference>
<feature type="domain" description="WLGC" evidence="3">
    <location>
        <begin position="702"/>
        <end position="764"/>
    </location>
</feature>
<dbReference type="EMBL" id="MJFZ01000250">
    <property type="protein sequence ID" value="RAW33102.1"/>
    <property type="molecule type" value="Genomic_DNA"/>
</dbReference>
<feature type="region of interest" description="Disordered" evidence="1">
    <location>
        <begin position="1"/>
        <end position="66"/>
    </location>
</feature>
<feature type="transmembrane region" description="Helical" evidence="2">
    <location>
        <begin position="242"/>
        <end position="265"/>
    </location>
</feature>
<evidence type="ECO:0000256" key="2">
    <source>
        <dbReference type="SAM" id="Phobius"/>
    </source>
</evidence>
<reference evidence="5 6" key="1">
    <citation type="submission" date="2018-01" db="EMBL/GenBank/DDBJ databases">
        <title>Draft genome of the strawberry crown rot pathogen Phytophthora cactorum.</title>
        <authorList>
            <person name="Armitage A.D."/>
            <person name="Lysoe E."/>
            <person name="Nellist C.F."/>
            <person name="Harrison R.J."/>
            <person name="Brurberg M.B."/>
        </authorList>
    </citation>
    <scope>NUCLEOTIDE SEQUENCE [LARGE SCALE GENOMIC DNA]</scope>
    <source>
        <strain evidence="5 6">10300</strain>
    </source>
</reference>
<keyword evidence="2" id="KW-0472">Membrane</keyword>
<name>A0A329SBZ5_9STRA</name>
<dbReference type="OrthoDB" id="115706at2759"/>
<feature type="transmembrane region" description="Helical" evidence="2">
    <location>
        <begin position="131"/>
        <end position="151"/>
    </location>
</feature>
<dbReference type="VEuPathDB" id="FungiDB:PC110_g10561"/>
<dbReference type="AlphaFoldDB" id="A0A329SBZ5"/>
<dbReference type="InterPro" id="IPR058256">
    <property type="entry name" value="WLGC"/>
</dbReference>
<dbReference type="STRING" id="29920.A0A329SBZ5"/>
<protein>
    <recommendedName>
        <fullName evidence="3">WLGC domain-containing protein</fullName>
    </recommendedName>
</protein>
<evidence type="ECO:0000313" key="4">
    <source>
        <dbReference type="EMBL" id="RAW21583.1"/>
    </source>
</evidence>
<evidence type="ECO:0000313" key="5">
    <source>
        <dbReference type="EMBL" id="RAW33102.1"/>
    </source>
</evidence>
<gene>
    <name evidence="5" type="ORF">PC110_g10561</name>
    <name evidence="4" type="ORF">PC110_g21974</name>
</gene>
<feature type="transmembrane region" description="Helical" evidence="2">
    <location>
        <begin position="387"/>
        <end position="405"/>
    </location>
</feature>
<dbReference type="EMBL" id="MJFZ01001671">
    <property type="protein sequence ID" value="RAW21583.1"/>
    <property type="molecule type" value="Genomic_DNA"/>
</dbReference>
<keyword evidence="6" id="KW-1185">Reference proteome</keyword>
<dbReference type="VEuPathDB" id="FungiDB:PC110_g21974"/>
<feature type="compositionally biased region" description="Basic and acidic residues" evidence="1">
    <location>
        <begin position="45"/>
        <end position="58"/>
    </location>
</feature>
<keyword evidence="2" id="KW-1133">Transmembrane helix</keyword>
<feature type="transmembrane region" description="Helical" evidence="2">
    <location>
        <begin position="277"/>
        <end position="303"/>
    </location>
</feature>
<evidence type="ECO:0000313" key="6">
    <source>
        <dbReference type="Proteomes" id="UP000251314"/>
    </source>
</evidence>
<accession>A0A329SBZ5</accession>
<feature type="transmembrane region" description="Helical" evidence="2">
    <location>
        <begin position="80"/>
        <end position="102"/>
    </location>
</feature>
<dbReference type="Pfam" id="PF26605">
    <property type="entry name" value="WLGC"/>
    <property type="match status" value="1"/>
</dbReference>
<comment type="caution">
    <text evidence="5">The sequence shown here is derived from an EMBL/GenBank/DDBJ whole genome shotgun (WGS) entry which is preliminary data.</text>
</comment>
<dbReference type="Proteomes" id="UP000251314">
    <property type="component" value="Unassembled WGS sequence"/>
</dbReference>
<sequence length="764" mass="85091">MQPFRTLPFDEDGGREVFDGPVKQKQQSNIPLIPPRKIYPVEGHVNNDAKDQNSEKSSTKSVSSHQNAARPGMKIVRIQAMLALLVCICMGWTLWLILLNVAPNDTVNRVMNTEHFDDGSFWLMVDPTKTMVGLATFGLSVVVIGYLGVFVKMLTSLRSSNQSPPAHQLANLTFSEKVGKALQDATDQTTVSRVTSATVQLAFSLTRQDSLARKRIKLLMKFGDLALETLLLYQMLEAGSPTPLIAIFTVVVATNALACAAMMFVPHERAPLAETLIDVLFDFLIIVGCPMLVIFYCLSSFTFDRAKFAINLEVFPTGWFEQEASMIADAEQTAVIYESLKSLRILTPLNIFTRIGVNMTLCFRLWQLVDLLRDTKTQNSSVYPKRHRFGAAFLIVFAIMLIVFVEESMRTSSLACQPHPECVVNARRWTIVESGSLTQCPCIMLIDRDIAPKTYAEWENPTNVTDKVAQLASMGDLQTLQLTNRYLGVLPEELRRCKGLRHLSLQYTHTQTFPAWIKEFTKLEYLHVDSKISSPMVVLPDDMFEDMSALTFLHFAAFVPMVKLPSFDGLTNLKSLTLAVFLLLEELPTFDHLHNLERIVLSFLPAIGGLPDFSPIKDLKFFAALDRGAWCCNGFLGACDLRNDNCGVHPFWGSPAVSCLDPNRSENLATPATLAAVETFKAFTCGPVLQPGTIEMPPTPEKMAPCNGTMYRQCGNTQSMCYNARFMGIACTETLLPVEMRRRQIAQGVGDPCDPDVEAWLGCK</sequence>
<evidence type="ECO:0000256" key="1">
    <source>
        <dbReference type="SAM" id="MobiDB-lite"/>
    </source>
</evidence>
<keyword evidence="2" id="KW-0812">Transmembrane</keyword>
<dbReference type="SUPFAM" id="SSF52058">
    <property type="entry name" value="L domain-like"/>
    <property type="match status" value="1"/>
</dbReference>
<organism evidence="5 6">
    <name type="scientific">Phytophthora cactorum</name>
    <dbReference type="NCBI Taxonomy" id="29920"/>
    <lineage>
        <taxon>Eukaryota</taxon>
        <taxon>Sar</taxon>
        <taxon>Stramenopiles</taxon>
        <taxon>Oomycota</taxon>
        <taxon>Peronosporomycetes</taxon>
        <taxon>Peronosporales</taxon>
        <taxon>Peronosporaceae</taxon>
        <taxon>Phytophthora</taxon>
    </lineage>
</organism>
<dbReference type="InterPro" id="IPR032675">
    <property type="entry name" value="LRR_dom_sf"/>
</dbReference>
<proteinExistence type="predicted"/>
<evidence type="ECO:0000259" key="3">
    <source>
        <dbReference type="Pfam" id="PF26605"/>
    </source>
</evidence>